<dbReference type="Gene3D" id="4.10.280.10">
    <property type="entry name" value="Helix-loop-helix DNA-binding domain"/>
    <property type="match status" value="1"/>
</dbReference>
<dbReference type="Proteomes" id="UP000681722">
    <property type="component" value="Unassembled WGS sequence"/>
</dbReference>
<dbReference type="InterPro" id="IPR011598">
    <property type="entry name" value="bHLH_dom"/>
</dbReference>
<dbReference type="SMART" id="SM00353">
    <property type="entry name" value="HLH"/>
    <property type="match status" value="1"/>
</dbReference>
<keyword evidence="5" id="KW-1185">Reference proteome</keyword>
<gene>
    <name evidence="3" type="ORF">GPM918_LOCUS19370</name>
    <name evidence="4" type="ORF">SRO942_LOCUS19370</name>
</gene>
<dbReference type="CDD" id="cd11418">
    <property type="entry name" value="bHLH_TS_ASCL"/>
    <property type="match status" value="1"/>
</dbReference>
<dbReference type="GO" id="GO:0046983">
    <property type="term" value="F:protein dimerization activity"/>
    <property type="evidence" value="ECO:0007669"/>
    <property type="project" value="InterPro"/>
</dbReference>
<dbReference type="InterPro" id="IPR050283">
    <property type="entry name" value="E-box_TF_Regulators"/>
</dbReference>
<dbReference type="SUPFAM" id="SSF47459">
    <property type="entry name" value="HLH, helix-loop-helix DNA-binding domain"/>
    <property type="match status" value="1"/>
</dbReference>
<reference evidence="3" key="1">
    <citation type="submission" date="2021-02" db="EMBL/GenBank/DDBJ databases">
        <authorList>
            <person name="Nowell W R."/>
        </authorList>
    </citation>
    <scope>NUCLEOTIDE SEQUENCE</scope>
</reference>
<sequence length="154" mass="18418">MHLGTSKRNARERNRVCHINTCFDILRQHIPYERRNKKLSKADTLKSAMNYINDLQKLLGTDAMLIQMHHVFDTDKIEEDTLPDCRCLSTNSFCTNYNMNKYLRQQFENGKENRKERIYTMSDHQQEQQSLHMMTLINTTKHEMWDWSDSSISQ</sequence>
<protein>
    <recommendedName>
        <fullName evidence="2">BHLH domain-containing protein</fullName>
    </recommendedName>
</protein>
<dbReference type="GO" id="GO:0032502">
    <property type="term" value="P:developmental process"/>
    <property type="evidence" value="ECO:0007669"/>
    <property type="project" value="TreeGrafter"/>
</dbReference>
<dbReference type="Pfam" id="PF00010">
    <property type="entry name" value="HLH"/>
    <property type="match status" value="1"/>
</dbReference>
<accession>A0A814Q350</accession>
<dbReference type="PANTHER" id="PTHR23349:SF108">
    <property type="entry name" value="BHLH DOMAIN-CONTAINING PROTEIN"/>
    <property type="match status" value="1"/>
</dbReference>
<dbReference type="Proteomes" id="UP000663829">
    <property type="component" value="Unassembled WGS sequence"/>
</dbReference>
<organism evidence="3 5">
    <name type="scientific">Didymodactylos carnosus</name>
    <dbReference type="NCBI Taxonomy" id="1234261"/>
    <lineage>
        <taxon>Eukaryota</taxon>
        <taxon>Metazoa</taxon>
        <taxon>Spiralia</taxon>
        <taxon>Gnathifera</taxon>
        <taxon>Rotifera</taxon>
        <taxon>Eurotatoria</taxon>
        <taxon>Bdelloidea</taxon>
        <taxon>Philodinida</taxon>
        <taxon>Philodinidae</taxon>
        <taxon>Didymodactylos</taxon>
    </lineage>
</organism>
<dbReference type="GO" id="GO:0000977">
    <property type="term" value="F:RNA polymerase II transcription regulatory region sequence-specific DNA binding"/>
    <property type="evidence" value="ECO:0007669"/>
    <property type="project" value="TreeGrafter"/>
</dbReference>
<dbReference type="EMBL" id="CAJNOQ010005855">
    <property type="protein sequence ID" value="CAF1114084.1"/>
    <property type="molecule type" value="Genomic_DNA"/>
</dbReference>
<evidence type="ECO:0000313" key="4">
    <source>
        <dbReference type="EMBL" id="CAF3878220.1"/>
    </source>
</evidence>
<dbReference type="EMBL" id="CAJOBC010005856">
    <property type="protein sequence ID" value="CAF3878220.1"/>
    <property type="molecule type" value="Genomic_DNA"/>
</dbReference>
<dbReference type="PANTHER" id="PTHR23349">
    <property type="entry name" value="BASIC HELIX-LOOP-HELIX TRANSCRIPTION FACTOR, TWIST"/>
    <property type="match status" value="1"/>
</dbReference>
<comment type="caution">
    <text evidence="3">The sequence shown here is derived from an EMBL/GenBank/DDBJ whole genome shotgun (WGS) entry which is preliminary data.</text>
</comment>
<dbReference type="PROSITE" id="PS50888">
    <property type="entry name" value="BHLH"/>
    <property type="match status" value="1"/>
</dbReference>
<evidence type="ECO:0000256" key="1">
    <source>
        <dbReference type="ARBA" id="ARBA00023125"/>
    </source>
</evidence>
<evidence type="ECO:0000313" key="3">
    <source>
        <dbReference type="EMBL" id="CAF1114084.1"/>
    </source>
</evidence>
<dbReference type="AlphaFoldDB" id="A0A814Q350"/>
<dbReference type="GO" id="GO:0000981">
    <property type="term" value="F:DNA-binding transcription factor activity, RNA polymerase II-specific"/>
    <property type="evidence" value="ECO:0007669"/>
    <property type="project" value="TreeGrafter"/>
</dbReference>
<proteinExistence type="predicted"/>
<evidence type="ECO:0000313" key="5">
    <source>
        <dbReference type="Proteomes" id="UP000663829"/>
    </source>
</evidence>
<feature type="domain" description="BHLH" evidence="2">
    <location>
        <begin position="3"/>
        <end position="55"/>
    </location>
</feature>
<evidence type="ECO:0000259" key="2">
    <source>
        <dbReference type="PROSITE" id="PS50888"/>
    </source>
</evidence>
<dbReference type="OrthoDB" id="5976910at2759"/>
<keyword evidence="1" id="KW-0238">DNA-binding</keyword>
<name>A0A814Q350_9BILA</name>
<dbReference type="InterPro" id="IPR036638">
    <property type="entry name" value="HLH_DNA-bd_sf"/>
</dbReference>